<feature type="transmembrane region" description="Helical" evidence="1">
    <location>
        <begin position="81"/>
        <end position="99"/>
    </location>
</feature>
<dbReference type="EMBL" id="VTFX01000004">
    <property type="protein sequence ID" value="KAD3632911.1"/>
    <property type="molecule type" value="Genomic_DNA"/>
</dbReference>
<name>A0A5N6MIH2_9MICC</name>
<evidence type="ECO:0000313" key="2">
    <source>
        <dbReference type="EMBL" id="KAD3632911.1"/>
    </source>
</evidence>
<keyword evidence="3" id="KW-1185">Reference proteome</keyword>
<protein>
    <recommendedName>
        <fullName evidence="4">SdpI family protein</fullName>
    </recommendedName>
</protein>
<evidence type="ECO:0000256" key="1">
    <source>
        <dbReference type="SAM" id="Phobius"/>
    </source>
</evidence>
<sequence>MGIFYGVLLIAMGAALSWVAEATASGRIGMNSSVGIRTEYVTRSPEAWLAGHRAARMLINCNAIVLVLAGVLALVPALNASWMAITASLICLILLVPAVKRANQAAKQVALDVEHDG</sequence>
<organism evidence="2 3">
    <name type="scientific">Arthrobacter yangruifuii</name>
    <dbReference type="NCBI Taxonomy" id="2606616"/>
    <lineage>
        <taxon>Bacteria</taxon>
        <taxon>Bacillati</taxon>
        <taxon>Actinomycetota</taxon>
        <taxon>Actinomycetes</taxon>
        <taxon>Micrococcales</taxon>
        <taxon>Micrococcaceae</taxon>
        <taxon>Arthrobacter</taxon>
    </lineage>
</organism>
<dbReference type="AlphaFoldDB" id="A0A5N6MIH2"/>
<evidence type="ECO:0008006" key="4">
    <source>
        <dbReference type="Google" id="ProtNLM"/>
    </source>
</evidence>
<accession>A0A5N6MIH2</accession>
<gene>
    <name evidence="2" type="ORF">GD627_08625</name>
</gene>
<feature type="transmembrane region" description="Helical" evidence="1">
    <location>
        <begin position="6"/>
        <end position="24"/>
    </location>
</feature>
<reference evidence="2 3" key="1">
    <citation type="submission" date="2019-08" db="EMBL/GenBank/DDBJ databases">
        <title>Arthrobacter sp. nov., isolated from plateau pika and Tibetan wild ass.</title>
        <authorList>
            <person name="Ge Y."/>
        </authorList>
    </citation>
    <scope>NUCLEOTIDE SEQUENCE [LARGE SCALE GENOMIC DNA]</scope>
    <source>
        <strain evidence="2 3">785</strain>
    </source>
</reference>
<dbReference type="InterPro" id="IPR025962">
    <property type="entry name" value="SdpI/YhfL"/>
</dbReference>
<dbReference type="Proteomes" id="UP000326852">
    <property type="component" value="Unassembled WGS sequence"/>
</dbReference>
<proteinExistence type="predicted"/>
<feature type="transmembrane region" description="Helical" evidence="1">
    <location>
        <begin position="57"/>
        <end position="75"/>
    </location>
</feature>
<dbReference type="RefSeq" id="WP_152272161.1">
    <property type="nucleotide sequence ID" value="NZ_VTFX01000004.1"/>
</dbReference>
<evidence type="ECO:0000313" key="3">
    <source>
        <dbReference type="Proteomes" id="UP000326852"/>
    </source>
</evidence>
<keyword evidence="1" id="KW-1133">Transmembrane helix</keyword>
<dbReference type="Pfam" id="PF13630">
    <property type="entry name" value="SdpI"/>
    <property type="match status" value="1"/>
</dbReference>
<keyword evidence="1" id="KW-0472">Membrane</keyword>
<comment type="caution">
    <text evidence="2">The sequence shown here is derived from an EMBL/GenBank/DDBJ whole genome shotgun (WGS) entry which is preliminary data.</text>
</comment>
<keyword evidence="1" id="KW-0812">Transmembrane</keyword>